<sequence>MKSPTYALFVAAIAVSTSEAFNVSSRKAFLSKVATAGAYSAAAVVVIAAPNSASAGDGLVGRVLKKNSAEKKQRKAADVGGEPSSETGRPQPSQGKAGSNEAFRGGKQASDKVEFGTELNKGQAEVADGLMGKFGMPGGSF</sequence>
<evidence type="ECO:0000256" key="1">
    <source>
        <dbReference type="SAM" id="MobiDB-lite"/>
    </source>
</evidence>
<name>A0A7S2R2S3_9STRA</name>
<feature type="compositionally biased region" description="Basic and acidic residues" evidence="1">
    <location>
        <begin position="67"/>
        <end position="77"/>
    </location>
</feature>
<feature type="signal peptide" evidence="2">
    <location>
        <begin position="1"/>
        <end position="20"/>
    </location>
</feature>
<dbReference type="EMBL" id="HBHI01005423">
    <property type="protein sequence ID" value="CAD9658919.1"/>
    <property type="molecule type" value="Transcribed_RNA"/>
</dbReference>
<organism evidence="3">
    <name type="scientific">Eucampia antarctica</name>
    <dbReference type="NCBI Taxonomy" id="49252"/>
    <lineage>
        <taxon>Eukaryota</taxon>
        <taxon>Sar</taxon>
        <taxon>Stramenopiles</taxon>
        <taxon>Ochrophyta</taxon>
        <taxon>Bacillariophyta</taxon>
        <taxon>Mediophyceae</taxon>
        <taxon>Biddulphiophycidae</taxon>
        <taxon>Hemiaulales</taxon>
        <taxon>Hemiaulaceae</taxon>
        <taxon>Eucampia</taxon>
    </lineage>
</organism>
<keyword evidence="2" id="KW-0732">Signal</keyword>
<reference evidence="3" key="1">
    <citation type="submission" date="2021-01" db="EMBL/GenBank/DDBJ databases">
        <authorList>
            <person name="Corre E."/>
            <person name="Pelletier E."/>
            <person name="Niang G."/>
            <person name="Scheremetjew M."/>
            <person name="Finn R."/>
            <person name="Kale V."/>
            <person name="Holt S."/>
            <person name="Cochrane G."/>
            <person name="Meng A."/>
            <person name="Brown T."/>
            <person name="Cohen L."/>
        </authorList>
    </citation>
    <scope>NUCLEOTIDE SEQUENCE</scope>
    <source>
        <strain evidence="3">CCMP1452</strain>
    </source>
</reference>
<gene>
    <name evidence="3" type="ORF">EANT1437_LOCUS2721</name>
</gene>
<evidence type="ECO:0000256" key="2">
    <source>
        <dbReference type="SAM" id="SignalP"/>
    </source>
</evidence>
<accession>A0A7S2R2S3</accession>
<feature type="chain" id="PRO_5031497238" description="PS II complex 12 kDa extrinsic protein" evidence="2">
    <location>
        <begin position="21"/>
        <end position="141"/>
    </location>
</feature>
<feature type="compositionally biased region" description="Polar residues" evidence="1">
    <location>
        <begin position="84"/>
        <end position="97"/>
    </location>
</feature>
<evidence type="ECO:0000313" key="3">
    <source>
        <dbReference type="EMBL" id="CAD9658919.1"/>
    </source>
</evidence>
<proteinExistence type="predicted"/>
<protein>
    <recommendedName>
        <fullName evidence="4">PS II complex 12 kDa extrinsic protein</fullName>
    </recommendedName>
</protein>
<feature type="region of interest" description="Disordered" evidence="1">
    <location>
        <begin position="66"/>
        <end position="118"/>
    </location>
</feature>
<dbReference type="AlphaFoldDB" id="A0A7S2R2S3"/>
<evidence type="ECO:0008006" key="4">
    <source>
        <dbReference type="Google" id="ProtNLM"/>
    </source>
</evidence>